<evidence type="ECO:0000313" key="2">
    <source>
        <dbReference type="Proteomes" id="UP000239485"/>
    </source>
</evidence>
<dbReference type="AlphaFoldDB" id="A0A2S6IK93"/>
<dbReference type="NCBIfam" id="TIGR03843">
    <property type="entry name" value="SCO1664 family protein"/>
    <property type="match status" value="1"/>
</dbReference>
<comment type="caution">
    <text evidence="1">The sequence shown here is derived from an EMBL/GenBank/DDBJ whole genome shotgun (WGS) entry which is preliminary data.</text>
</comment>
<evidence type="ECO:0000313" key="1">
    <source>
        <dbReference type="EMBL" id="PPK94653.1"/>
    </source>
</evidence>
<proteinExistence type="predicted"/>
<sequence length="264" mass="28391">MLGRITDASNATLFALVHHGGRALRCVYKPIAGERPLWDFPDRTLALREVAAYAVSAASGWDVVPPTVLREGPHGPGSVQLWVDPGGAEEADAADGALTVHLPEPGAGLVDVVADGSGGEGWLPVVRAADERGRPVALVHADDERLRRIAVLDVVLNNADRKGGHVLPGPSGTVLGVDHGLTFHVEDKLRTVLWGWADSRLLPAEQEVLQRLEADLSAGLGEVLARLLEPAEVEAARRRTQRLLRRDRMPRPGQGWPSIPWPAF</sequence>
<dbReference type="EMBL" id="PTJD01000007">
    <property type="protein sequence ID" value="PPK94653.1"/>
    <property type="molecule type" value="Genomic_DNA"/>
</dbReference>
<protein>
    <submittedName>
        <fullName evidence="1">Putative repeat protein (TIGR03843 family)</fullName>
    </submittedName>
</protein>
<dbReference type="InterPro" id="IPR022292">
    <property type="entry name" value="CHP03843"/>
</dbReference>
<organism evidence="1 2">
    <name type="scientific">Kineococcus xinjiangensis</name>
    <dbReference type="NCBI Taxonomy" id="512762"/>
    <lineage>
        <taxon>Bacteria</taxon>
        <taxon>Bacillati</taxon>
        <taxon>Actinomycetota</taxon>
        <taxon>Actinomycetes</taxon>
        <taxon>Kineosporiales</taxon>
        <taxon>Kineosporiaceae</taxon>
        <taxon>Kineococcus</taxon>
    </lineage>
</organism>
<accession>A0A2S6IK93</accession>
<name>A0A2S6IK93_9ACTN</name>
<gene>
    <name evidence="1" type="ORF">CLV92_107156</name>
</gene>
<keyword evidence="2" id="KW-1185">Reference proteome</keyword>
<reference evidence="1 2" key="1">
    <citation type="submission" date="2018-02" db="EMBL/GenBank/DDBJ databases">
        <title>Genomic Encyclopedia of Archaeal and Bacterial Type Strains, Phase II (KMG-II): from individual species to whole genera.</title>
        <authorList>
            <person name="Goeker M."/>
        </authorList>
    </citation>
    <scope>NUCLEOTIDE SEQUENCE [LARGE SCALE GENOMIC DNA]</scope>
    <source>
        <strain evidence="1 2">DSM 22857</strain>
    </source>
</reference>
<dbReference type="Proteomes" id="UP000239485">
    <property type="component" value="Unassembled WGS sequence"/>
</dbReference>